<name>A0A0E9RMS4_ANGAN</name>
<organism evidence="1">
    <name type="scientific">Anguilla anguilla</name>
    <name type="common">European freshwater eel</name>
    <name type="synonym">Muraena anguilla</name>
    <dbReference type="NCBI Taxonomy" id="7936"/>
    <lineage>
        <taxon>Eukaryota</taxon>
        <taxon>Metazoa</taxon>
        <taxon>Chordata</taxon>
        <taxon>Craniata</taxon>
        <taxon>Vertebrata</taxon>
        <taxon>Euteleostomi</taxon>
        <taxon>Actinopterygii</taxon>
        <taxon>Neopterygii</taxon>
        <taxon>Teleostei</taxon>
        <taxon>Anguilliformes</taxon>
        <taxon>Anguillidae</taxon>
        <taxon>Anguilla</taxon>
    </lineage>
</organism>
<dbReference type="AlphaFoldDB" id="A0A0E9RMS4"/>
<protein>
    <submittedName>
        <fullName evidence="1">Uncharacterized protein</fullName>
    </submittedName>
</protein>
<sequence length="21" mass="2458">MMNGHLRVPVVFLCEIFVTHD</sequence>
<reference evidence="1" key="1">
    <citation type="submission" date="2014-11" db="EMBL/GenBank/DDBJ databases">
        <authorList>
            <person name="Amaro Gonzalez C."/>
        </authorList>
    </citation>
    <scope>NUCLEOTIDE SEQUENCE</scope>
</reference>
<dbReference type="EMBL" id="GBXM01078909">
    <property type="protein sequence ID" value="JAH29668.1"/>
    <property type="molecule type" value="Transcribed_RNA"/>
</dbReference>
<reference evidence="1" key="2">
    <citation type="journal article" date="2015" name="Fish Shellfish Immunol.">
        <title>Early steps in the European eel (Anguilla anguilla)-Vibrio vulnificus interaction in the gills: Role of the RtxA13 toxin.</title>
        <authorList>
            <person name="Callol A."/>
            <person name="Pajuelo D."/>
            <person name="Ebbesson L."/>
            <person name="Teles M."/>
            <person name="MacKenzie S."/>
            <person name="Amaro C."/>
        </authorList>
    </citation>
    <scope>NUCLEOTIDE SEQUENCE</scope>
</reference>
<proteinExistence type="predicted"/>
<evidence type="ECO:0000313" key="1">
    <source>
        <dbReference type="EMBL" id="JAH29668.1"/>
    </source>
</evidence>
<accession>A0A0E9RMS4</accession>